<sequence length="249" mass="28136">MDVNNIPIPQTSPKRRKRTSDAGTENKQWSAEPVMHARRLDFSPVQIPAMRDTTGVSQDKAEQVLSAGTPERPEGTTVGDTSLARQKHGEKAKEDLELQGYLLKAMTTAQQMQTRACANIDTLTDKLHGWARHLDTQERWLHQERLRLIEQQQALTKEHLDLSAACFEKLDKENKPSKKPNDASKQTGHEDVQQLKAVIEILQGNIEILVSELQIEREARNNLEEKLRVKKNAADPTLLVIDDLFTPSP</sequence>
<comment type="caution">
    <text evidence="1">The sequence shown here is derived from an EMBL/GenBank/DDBJ whole genome shotgun (WGS) entry which is preliminary data.</text>
</comment>
<proteinExistence type="predicted"/>
<evidence type="ECO:0000313" key="2">
    <source>
        <dbReference type="Proteomes" id="UP001153331"/>
    </source>
</evidence>
<accession>A0ACC2HS16</accession>
<dbReference type="EMBL" id="JAPHNI010001346">
    <property type="protein sequence ID" value="KAJ8105857.1"/>
    <property type="molecule type" value="Genomic_DNA"/>
</dbReference>
<keyword evidence="2" id="KW-1185">Reference proteome</keyword>
<organism evidence="1 2">
    <name type="scientific">Boeremia exigua</name>
    <dbReference type="NCBI Taxonomy" id="749465"/>
    <lineage>
        <taxon>Eukaryota</taxon>
        <taxon>Fungi</taxon>
        <taxon>Dikarya</taxon>
        <taxon>Ascomycota</taxon>
        <taxon>Pezizomycotina</taxon>
        <taxon>Dothideomycetes</taxon>
        <taxon>Pleosporomycetidae</taxon>
        <taxon>Pleosporales</taxon>
        <taxon>Pleosporineae</taxon>
        <taxon>Didymellaceae</taxon>
        <taxon>Boeremia</taxon>
    </lineage>
</organism>
<gene>
    <name evidence="1" type="ORF">OPT61_g9928</name>
</gene>
<name>A0ACC2HS16_9PLEO</name>
<evidence type="ECO:0000313" key="1">
    <source>
        <dbReference type="EMBL" id="KAJ8105857.1"/>
    </source>
</evidence>
<protein>
    <submittedName>
        <fullName evidence="1">Uncharacterized protein</fullName>
    </submittedName>
</protein>
<reference evidence="1" key="1">
    <citation type="submission" date="2022-11" db="EMBL/GenBank/DDBJ databases">
        <title>Genome Sequence of Boeremia exigua.</title>
        <authorList>
            <person name="Buettner E."/>
        </authorList>
    </citation>
    <scope>NUCLEOTIDE SEQUENCE</scope>
    <source>
        <strain evidence="1">CU02</strain>
    </source>
</reference>
<dbReference type="Proteomes" id="UP001153331">
    <property type="component" value="Unassembled WGS sequence"/>
</dbReference>